<dbReference type="InterPro" id="IPR011701">
    <property type="entry name" value="MFS"/>
</dbReference>
<reference evidence="9 10" key="1">
    <citation type="submission" date="2024-10" db="EMBL/GenBank/DDBJ databases">
        <title>Updated reference genomes for cyclostephanoid diatoms.</title>
        <authorList>
            <person name="Roberts W.R."/>
            <person name="Alverson A.J."/>
        </authorList>
    </citation>
    <scope>NUCLEOTIDE SEQUENCE [LARGE SCALE GENOMIC DNA]</scope>
    <source>
        <strain evidence="9 10">AJA228-03</strain>
    </source>
</reference>
<feature type="transmembrane region" description="Helical" evidence="7">
    <location>
        <begin position="353"/>
        <end position="375"/>
    </location>
</feature>
<keyword evidence="2" id="KW-0813">Transport</keyword>
<proteinExistence type="inferred from homology"/>
<evidence type="ECO:0000313" key="9">
    <source>
        <dbReference type="EMBL" id="KAL3823348.1"/>
    </source>
</evidence>
<comment type="caution">
    <text evidence="9">The sequence shown here is derived from an EMBL/GenBank/DDBJ whole genome shotgun (WGS) entry which is preliminary data.</text>
</comment>
<keyword evidence="4 7" id="KW-1133">Transmembrane helix</keyword>
<dbReference type="PANTHER" id="PTHR23505">
    <property type="entry name" value="SPINSTER"/>
    <property type="match status" value="1"/>
</dbReference>
<evidence type="ECO:0000256" key="2">
    <source>
        <dbReference type="ARBA" id="ARBA00022448"/>
    </source>
</evidence>
<evidence type="ECO:0000256" key="5">
    <source>
        <dbReference type="ARBA" id="ARBA00023136"/>
    </source>
</evidence>
<feature type="transmembrane region" description="Helical" evidence="7">
    <location>
        <begin position="223"/>
        <end position="245"/>
    </location>
</feature>
<dbReference type="InterPro" id="IPR020846">
    <property type="entry name" value="MFS_dom"/>
</dbReference>
<dbReference type="PANTHER" id="PTHR23505:SF52">
    <property type="entry name" value="MAJOR FACILITATOR SUPERFAMILY PROTEIN"/>
    <property type="match status" value="1"/>
</dbReference>
<comment type="subcellular location">
    <subcellularLocation>
        <location evidence="1">Membrane</location>
        <topology evidence="1">Multi-pass membrane protein</topology>
    </subcellularLocation>
</comment>
<feature type="transmembrane region" description="Helical" evidence="7">
    <location>
        <begin position="290"/>
        <end position="307"/>
    </location>
</feature>
<evidence type="ECO:0000256" key="6">
    <source>
        <dbReference type="ARBA" id="ARBA00024338"/>
    </source>
</evidence>
<gene>
    <name evidence="9" type="ORF">ACHAXA_008843</name>
</gene>
<sequence length="443" mass="48805">MWAALLWERAKVLHSVPVAVLVIIAALDSADKALLGASFPMLETTLGLHVDTLGYFSLFTNLSYALSLPFWGWLVHRYTVQNAHNILCISCFLWGAATLSIARSETVLAQAFFRSINGGALASILPLSQMMLVDLVPSSVRGSAFGLMGFLEKIAATLATSAVIWFEDWRIPYFVVGSISVLMAVCAKQYLRMKTKMKKDETSSGDELSVLGIFKRISQVPSFVYLVAQGVFGAIPWDMMSFVLLLLEWKDFTKEQVISFSVAGGVFGTVGAFLGGVLGDYFAYLPAGRVNVALVSVLSGILSYGLFLFSKNYVYCLFFYSMFHLTGGWCPAAALRPLCADLANNQSERAQIVAFWVLLEKTSSALFGAPLVGFLTGKLFDEKQVSTNWEKAHVLATNMFLLSTFFWGVCAYFFTLMGRAECDRKRSTQEEDTKNKRGVPSLV</sequence>
<feature type="transmembrane region" description="Helical" evidence="7">
    <location>
        <begin position="53"/>
        <end position="74"/>
    </location>
</feature>
<keyword evidence="3 7" id="KW-0812">Transmembrane</keyword>
<protein>
    <recommendedName>
        <fullName evidence="8">Major facilitator superfamily (MFS) profile domain-containing protein</fullName>
    </recommendedName>
</protein>
<feature type="transmembrane region" description="Helical" evidence="7">
    <location>
        <begin position="171"/>
        <end position="191"/>
    </location>
</feature>
<dbReference type="InterPro" id="IPR036259">
    <property type="entry name" value="MFS_trans_sf"/>
</dbReference>
<evidence type="ECO:0000256" key="1">
    <source>
        <dbReference type="ARBA" id="ARBA00004141"/>
    </source>
</evidence>
<keyword evidence="10" id="KW-1185">Reference proteome</keyword>
<accession>A0ABD3SGC6</accession>
<dbReference type="SUPFAM" id="SSF103473">
    <property type="entry name" value="MFS general substrate transporter"/>
    <property type="match status" value="1"/>
</dbReference>
<evidence type="ECO:0000259" key="8">
    <source>
        <dbReference type="PROSITE" id="PS50850"/>
    </source>
</evidence>
<feature type="transmembrane region" description="Helical" evidence="7">
    <location>
        <begin position="257"/>
        <end position="278"/>
    </location>
</feature>
<feature type="transmembrane region" description="Helical" evidence="7">
    <location>
        <begin position="115"/>
        <end position="133"/>
    </location>
</feature>
<keyword evidence="5 7" id="KW-0472">Membrane</keyword>
<dbReference type="Proteomes" id="UP001530377">
    <property type="component" value="Unassembled WGS sequence"/>
</dbReference>
<dbReference type="Pfam" id="PF07690">
    <property type="entry name" value="MFS_1"/>
    <property type="match status" value="1"/>
</dbReference>
<dbReference type="GO" id="GO:0016020">
    <property type="term" value="C:membrane"/>
    <property type="evidence" value="ECO:0007669"/>
    <property type="project" value="UniProtKB-SubCell"/>
</dbReference>
<dbReference type="AlphaFoldDB" id="A0ABD3SGC6"/>
<feature type="transmembrane region" description="Helical" evidence="7">
    <location>
        <begin position="313"/>
        <end position="332"/>
    </location>
</feature>
<dbReference type="PROSITE" id="PS50850">
    <property type="entry name" value="MFS"/>
    <property type="match status" value="1"/>
</dbReference>
<dbReference type="Gene3D" id="1.20.1250.20">
    <property type="entry name" value="MFS general substrate transporter like domains"/>
    <property type="match status" value="1"/>
</dbReference>
<name>A0ABD3SGC6_9STRA</name>
<feature type="transmembrane region" description="Helical" evidence="7">
    <location>
        <begin position="395"/>
        <end position="416"/>
    </location>
</feature>
<evidence type="ECO:0000256" key="3">
    <source>
        <dbReference type="ARBA" id="ARBA00022692"/>
    </source>
</evidence>
<dbReference type="EMBL" id="JALLPB020000039">
    <property type="protein sequence ID" value="KAL3823348.1"/>
    <property type="molecule type" value="Genomic_DNA"/>
</dbReference>
<dbReference type="InterPro" id="IPR044770">
    <property type="entry name" value="MFS_spinster-like"/>
</dbReference>
<comment type="similarity">
    <text evidence="6">Belongs to the major facilitator superfamily. Spinster (TC 2.A.1.49) family.</text>
</comment>
<evidence type="ECO:0000313" key="10">
    <source>
        <dbReference type="Proteomes" id="UP001530377"/>
    </source>
</evidence>
<organism evidence="9 10">
    <name type="scientific">Cyclostephanos tholiformis</name>
    <dbReference type="NCBI Taxonomy" id="382380"/>
    <lineage>
        <taxon>Eukaryota</taxon>
        <taxon>Sar</taxon>
        <taxon>Stramenopiles</taxon>
        <taxon>Ochrophyta</taxon>
        <taxon>Bacillariophyta</taxon>
        <taxon>Coscinodiscophyceae</taxon>
        <taxon>Thalassiosirophycidae</taxon>
        <taxon>Stephanodiscales</taxon>
        <taxon>Stephanodiscaceae</taxon>
        <taxon>Cyclostephanos</taxon>
    </lineage>
</organism>
<evidence type="ECO:0000256" key="7">
    <source>
        <dbReference type="SAM" id="Phobius"/>
    </source>
</evidence>
<evidence type="ECO:0000256" key="4">
    <source>
        <dbReference type="ARBA" id="ARBA00022989"/>
    </source>
</evidence>
<feature type="domain" description="Major facilitator superfamily (MFS) profile" evidence="8">
    <location>
        <begin position="17"/>
        <end position="422"/>
    </location>
</feature>